<comment type="similarity">
    <text evidence="2">Belongs to the eukaryotic AdoMetDC family.</text>
</comment>
<dbReference type="PANTHER" id="PTHR11570">
    <property type="entry name" value="S-ADENOSYLMETHIONINE DECARBOXYLASE"/>
    <property type="match status" value="1"/>
</dbReference>
<dbReference type="InParanoid" id="A0A0H2S5G4"/>
<keyword evidence="6" id="KW-1185">Reference proteome</keyword>
<proteinExistence type="inferred from homology"/>
<dbReference type="Proteomes" id="UP000053477">
    <property type="component" value="Unassembled WGS sequence"/>
</dbReference>
<dbReference type="InterPro" id="IPR048283">
    <property type="entry name" value="AdoMetDC-like"/>
</dbReference>
<dbReference type="OrthoDB" id="1068353at2759"/>
<organism evidence="5 6">
    <name type="scientific">Schizopora paradoxa</name>
    <dbReference type="NCBI Taxonomy" id="27342"/>
    <lineage>
        <taxon>Eukaryota</taxon>
        <taxon>Fungi</taxon>
        <taxon>Dikarya</taxon>
        <taxon>Basidiomycota</taxon>
        <taxon>Agaricomycotina</taxon>
        <taxon>Agaricomycetes</taxon>
        <taxon>Hymenochaetales</taxon>
        <taxon>Schizoporaceae</taxon>
        <taxon>Schizopora</taxon>
    </lineage>
</organism>
<dbReference type="UniPathway" id="UPA00331">
    <property type="reaction ID" value="UER00451"/>
</dbReference>
<dbReference type="STRING" id="27342.A0A0H2S5G4"/>
<protein>
    <submittedName>
        <fullName evidence="5">S-adenosylmethionine decarboxylase</fullName>
    </submittedName>
</protein>
<comment type="pathway">
    <text evidence="1">Amine and polyamine biosynthesis; S-adenosylmethioninamine biosynthesis; S-adenosylmethioninamine from S-adenosyl-L-methionine: step 1/1.</text>
</comment>
<evidence type="ECO:0000313" key="5">
    <source>
        <dbReference type="EMBL" id="KLO19432.1"/>
    </source>
</evidence>
<keyword evidence="3" id="KW-0745">Spermidine biosynthesis</keyword>
<gene>
    <name evidence="5" type="ORF">SCHPADRAFT_818140</name>
</gene>
<dbReference type="Gene3D" id="3.60.90.10">
    <property type="entry name" value="S-adenosylmethionine decarboxylase"/>
    <property type="match status" value="1"/>
</dbReference>
<dbReference type="GO" id="GO:0008295">
    <property type="term" value="P:spermidine biosynthetic process"/>
    <property type="evidence" value="ECO:0007669"/>
    <property type="project" value="UniProtKB-KW"/>
</dbReference>
<dbReference type="FunCoup" id="A0A0H2S5G4">
    <property type="interactions" value="344"/>
</dbReference>
<dbReference type="GO" id="GO:0005829">
    <property type="term" value="C:cytosol"/>
    <property type="evidence" value="ECO:0007669"/>
    <property type="project" value="TreeGrafter"/>
</dbReference>
<evidence type="ECO:0000313" key="6">
    <source>
        <dbReference type="Proteomes" id="UP000053477"/>
    </source>
</evidence>
<dbReference type="AlphaFoldDB" id="A0A0H2S5G4"/>
<dbReference type="InterPro" id="IPR018166">
    <property type="entry name" value="S-AdoMet_deCO2ase_CS"/>
</dbReference>
<dbReference type="GO" id="GO:0006597">
    <property type="term" value="P:spermine biosynthetic process"/>
    <property type="evidence" value="ECO:0007669"/>
    <property type="project" value="TreeGrafter"/>
</dbReference>
<accession>A0A0H2S5G4</accession>
<evidence type="ECO:0000256" key="3">
    <source>
        <dbReference type="ARBA" id="ARBA00023066"/>
    </source>
</evidence>
<keyword evidence="4" id="KW-0620">Polyamine biosynthesis</keyword>
<evidence type="ECO:0000256" key="4">
    <source>
        <dbReference type="ARBA" id="ARBA00023115"/>
    </source>
</evidence>
<reference evidence="5 6" key="1">
    <citation type="submission" date="2015-04" db="EMBL/GenBank/DDBJ databases">
        <title>Complete genome sequence of Schizopora paradoxa KUC8140, a cosmopolitan wood degrader in East Asia.</title>
        <authorList>
            <consortium name="DOE Joint Genome Institute"/>
            <person name="Min B."/>
            <person name="Park H."/>
            <person name="Jang Y."/>
            <person name="Kim J.-J."/>
            <person name="Kim K.H."/>
            <person name="Pangilinan J."/>
            <person name="Lipzen A."/>
            <person name="Riley R."/>
            <person name="Grigoriev I.V."/>
            <person name="Spatafora J.W."/>
            <person name="Choi I.-G."/>
        </authorList>
    </citation>
    <scope>NUCLEOTIDE SEQUENCE [LARGE SCALE GENOMIC DNA]</scope>
    <source>
        <strain evidence="5 6">KUC8140</strain>
    </source>
</reference>
<dbReference type="PANTHER" id="PTHR11570:SF0">
    <property type="entry name" value="S-ADENOSYLMETHIONINE DECARBOXYLASE PROENZYME"/>
    <property type="match status" value="1"/>
</dbReference>
<evidence type="ECO:0000256" key="2">
    <source>
        <dbReference type="ARBA" id="ARBA00008466"/>
    </source>
</evidence>
<name>A0A0H2S5G4_9AGAM</name>
<dbReference type="GO" id="GO:0004014">
    <property type="term" value="F:adenosylmethionine decarboxylase activity"/>
    <property type="evidence" value="ECO:0007669"/>
    <property type="project" value="InterPro"/>
</dbReference>
<evidence type="ECO:0000256" key="1">
    <source>
        <dbReference type="ARBA" id="ARBA00004911"/>
    </source>
</evidence>
<dbReference type="InterPro" id="IPR016067">
    <property type="entry name" value="S-AdoMet_deCO2ase_core"/>
</dbReference>
<dbReference type="SUPFAM" id="SSF56276">
    <property type="entry name" value="S-adenosylmethionine decarboxylase"/>
    <property type="match status" value="1"/>
</dbReference>
<dbReference type="PROSITE" id="PS01336">
    <property type="entry name" value="ADOMETDC"/>
    <property type="match status" value="1"/>
</dbReference>
<dbReference type="EMBL" id="KQ085886">
    <property type="protein sequence ID" value="KLO19432.1"/>
    <property type="molecule type" value="Genomic_DNA"/>
</dbReference>
<sequence length="469" mass="51360">MACEEDTSAALCPFEGPEKLLEIWFAPSPAFVPDANTAPKGRSGLLAVDRKVWEDMLDIVKCKVLSVIYGDEMDAYLLSESSFFVSPHRLILKTCGTTLNLLGLPRILSIAKTHAKLSKVYQCFYSRKSFMFPDKQLGPHKDWSMEVQYLDRIFDNGSAYTVGKVNGDHWLLYMTSPLGLHSGSNTEVSSLASSMVSLQDDNWAIVGQGGLYNLPCLPPTQDYTIEILMTHLSARARAAFFAPPSVDPCGTGEDSPSSHAQRISNEIGISDIFPKERTHLDAYAFTPCGYSSNALISLPHADGDDDVEFSAPPQACEAKKKGEGYYTIHVTPEEGWSYASFECNVPLAPKSPVRSSRASAMPDLRTLVQRVVRIFEPGKITLTLFISSAENASASEDDGGETAVDAAQRAFKAALTRPSCGGNSNSLLDTTHREDGPLRTADVPRYKRTDKINYEFGGYDLAFASFELI</sequence>
<dbReference type="Pfam" id="PF01536">
    <property type="entry name" value="SAM_decarbox"/>
    <property type="match status" value="1"/>
</dbReference>